<accession>A0A5R9GCF9</accession>
<feature type="domain" description="Dockerin" evidence="2">
    <location>
        <begin position="166"/>
        <end position="235"/>
    </location>
</feature>
<evidence type="ECO:0000313" key="4">
    <source>
        <dbReference type="Proteomes" id="UP000309676"/>
    </source>
</evidence>
<sequence length="1083" mass="112738">MRISFSNTVIDVFVRLEPFSQFTPHSSHLNVRTGIIMKLSSRRKRTKEISLLLSGALLVTLPLGNYHAHASSVSPLKKIIVSENASWMQPALQVDGMTVRADLAGRFPLLSSAAVFTADSSSQDVLQVSVVDGHLKLAVLKEGTATVTVTGNDGVHPAIVDTVQVTIHKRGDITGDGTIDQADSLFIQQVVKGLVTPSAEDMERLDLNGDGKVTSADATAAMSLYLSQKKGTVPNEYHMTLTDVNDAPIAYGIAFAGTAEVGQTVTGSHHYIDAEQDAEAATAVQWYRGTLADGSDREAIAGATSASYTLQMADGGKYLFYGVTPKAATGVPAGTAAISAGTLVPIPDTTAPTILGVTPLDNATGVALDGSLAIAFDEPVAAVAGKYAKIYKSADHTEVASYDVSDAAHVVVTGADVEVKGLSLASLTEYYVAVEAGAFRDLAGNPHAGLSGPTTWSFATKDVVAPTALQFAPVGGDPSAPYVGALTIAFDELVTGVAGKTIAVRLAATDAAVATYDAADAAKVAVSATVSGSRATIANPGLAAGTAYYVEVEAGAFVDAAGNGYAGISGNTGWSFETVDDIAPTVASVAPNANAAGVAANAPLTIAFDEAVTPVSGNSVVLYDASNDSVVGTFDVGDSTVVSLAGKTATIAAPGLSENKMYYVEVPAGAFVDAAGNPFAGLIGKASWSFATVDTIAPTVVSTLPVDDAASASAGMVLAMIFSEKVTAAADKTITVYDAADDSVLKTYQASEMSFVGLTGTLQNPGLAVGKDYYVQMDAGAFEDSAGNPIDAIEDKTTWNFSTSVPLSIDVTLDANNDPVDEITLDGAALYVTATGGTFKEDLSEADFAVNNAPPGTSVFAAGKLLDDQAFLFLTNDGTDFDVDYNGVTITALASAFENGTESATSNTFAVQPVIEPNSLIVSEVFVGSSNDRFAIELYSPVELTGYQIEVYQYVPNPSRIEVSALTAPTINANRTYHIINSLFYDFMDLFDYRMSFIYGYNLEVPSTWADATLNAIVVKKDGQVVDMVGDPTATGPRPIVEMNKTKVRRADVPGGSNVYRPNQWITYSSAQLLEQYGKHTQQ</sequence>
<organism evidence="3 4">
    <name type="scientific">Paenibacillus antri</name>
    <dbReference type="NCBI Taxonomy" id="2582848"/>
    <lineage>
        <taxon>Bacteria</taxon>
        <taxon>Bacillati</taxon>
        <taxon>Bacillota</taxon>
        <taxon>Bacilli</taxon>
        <taxon>Bacillales</taxon>
        <taxon>Paenibacillaceae</taxon>
        <taxon>Paenibacillus</taxon>
    </lineage>
</organism>
<keyword evidence="4" id="KW-1185">Reference proteome</keyword>
<evidence type="ECO:0000259" key="2">
    <source>
        <dbReference type="PROSITE" id="PS51766"/>
    </source>
</evidence>
<dbReference type="InterPro" id="IPR032812">
    <property type="entry name" value="SbsA_Ig"/>
</dbReference>
<dbReference type="Gene3D" id="2.60.40.2700">
    <property type="match status" value="1"/>
</dbReference>
<name>A0A5R9GCF9_9BACL</name>
<dbReference type="Pfam" id="PF00404">
    <property type="entry name" value="Dockerin_1"/>
    <property type="match status" value="1"/>
</dbReference>
<dbReference type="PROSITE" id="PS51766">
    <property type="entry name" value="DOCKERIN"/>
    <property type="match status" value="1"/>
</dbReference>
<dbReference type="GO" id="GO:0000272">
    <property type="term" value="P:polysaccharide catabolic process"/>
    <property type="evidence" value="ECO:0007669"/>
    <property type="project" value="InterPro"/>
</dbReference>
<dbReference type="InterPro" id="IPR016134">
    <property type="entry name" value="Dockerin_dom"/>
</dbReference>
<evidence type="ECO:0000313" key="3">
    <source>
        <dbReference type="EMBL" id="TLS54157.1"/>
    </source>
</evidence>
<gene>
    <name evidence="3" type="ORF">FE782_02085</name>
</gene>
<dbReference type="EMBL" id="VCIW01000001">
    <property type="protein sequence ID" value="TLS54157.1"/>
    <property type="molecule type" value="Genomic_DNA"/>
</dbReference>
<dbReference type="Proteomes" id="UP000309676">
    <property type="component" value="Unassembled WGS sequence"/>
</dbReference>
<dbReference type="Gene3D" id="1.10.1330.10">
    <property type="entry name" value="Dockerin domain"/>
    <property type="match status" value="1"/>
</dbReference>
<keyword evidence="1" id="KW-0732">Signal</keyword>
<dbReference type="SUPFAM" id="SSF63446">
    <property type="entry name" value="Type I dockerin domain"/>
    <property type="match status" value="1"/>
</dbReference>
<proteinExistence type="predicted"/>
<dbReference type="InterPro" id="IPR002105">
    <property type="entry name" value="Dockerin_1_rpt"/>
</dbReference>
<dbReference type="Pfam" id="PF13205">
    <property type="entry name" value="Big_5"/>
    <property type="match status" value="4"/>
</dbReference>
<dbReference type="GO" id="GO:0004553">
    <property type="term" value="F:hydrolase activity, hydrolyzing O-glycosyl compounds"/>
    <property type="evidence" value="ECO:0007669"/>
    <property type="project" value="InterPro"/>
</dbReference>
<reference evidence="3 4" key="1">
    <citation type="submission" date="2019-05" db="EMBL/GenBank/DDBJ databases">
        <authorList>
            <person name="Narsing Rao M.P."/>
            <person name="Li W.J."/>
        </authorList>
    </citation>
    <scope>NUCLEOTIDE SEQUENCE [LARGE SCALE GENOMIC DNA]</scope>
    <source>
        <strain evidence="3 4">SYSU_K30003</strain>
    </source>
</reference>
<dbReference type="CDD" id="cd14256">
    <property type="entry name" value="Dockerin_I"/>
    <property type="match status" value="1"/>
</dbReference>
<dbReference type="InterPro" id="IPR036439">
    <property type="entry name" value="Dockerin_dom_sf"/>
</dbReference>
<comment type="caution">
    <text evidence="3">The sequence shown here is derived from an EMBL/GenBank/DDBJ whole genome shotgun (WGS) entry which is preliminary data.</text>
</comment>
<dbReference type="AlphaFoldDB" id="A0A5R9GCF9"/>
<evidence type="ECO:0000256" key="1">
    <source>
        <dbReference type="ARBA" id="ARBA00022729"/>
    </source>
</evidence>
<protein>
    <recommendedName>
        <fullName evidence="2">Dockerin domain-containing protein</fullName>
    </recommendedName>
</protein>